<dbReference type="Proteomes" id="UP000002208">
    <property type="component" value="Plasmid 2"/>
</dbReference>
<dbReference type="HOGENOM" id="CLU_2301196_0_0_0"/>
<name>C1D381_DEIDV</name>
<geneLocation type="plasmid" evidence="2">
    <name>pDeide2</name>
</geneLocation>
<keyword evidence="2" id="KW-1185">Reference proteome</keyword>
<gene>
    <name evidence="1" type="ordered locus">Deide_2p02000</name>
</gene>
<keyword evidence="1" id="KW-0614">Plasmid</keyword>
<organism evidence="1 2">
    <name type="scientific">Deinococcus deserti (strain DSM 17065 / CIP 109153 / LMG 22923 / VCD115)</name>
    <dbReference type="NCBI Taxonomy" id="546414"/>
    <lineage>
        <taxon>Bacteria</taxon>
        <taxon>Thermotogati</taxon>
        <taxon>Deinococcota</taxon>
        <taxon>Deinococci</taxon>
        <taxon>Deinococcales</taxon>
        <taxon>Deinococcaceae</taxon>
        <taxon>Deinococcus</taxon>
    </lineage>
</organism>
<reference evidence="1 2" key="1">
    <citation type="journal article" date="2009" name="PLoS Genet.">
        <title>Alliance of proteomics and genomics to unravel the specificities of Sahara bacterium Deinococcus deserti.</title>
        <authorList>
            <person name="de Groot A."/>
            <person name="Dulermo R."/>
            <person name="Ortet P."/>
            <person name="Blanchard L."/>
            <person name="Guerin P."/>
            <person name="Fernandez B."/>
            <person name="Vacherie B."/>
            <person name="Dossat C."/>
            <person name="Jolivet E."/>
            <person name="Siguier P."/>
            <person name="Chandler M."/>
            <person name="Barakat M."/>
            <person name="Dedieu A."/>
            <person name="Barbe V."/>
            <person name="Heulin T."/>
            <person name="Sommer S."/>
            <person name="Achouak W."/>
            <person name="Armengaud J."/>
        </authorList>
    </citation>
    <scope>NUCLEOTIDE SEQUENCE [LARGE SCALE GENOMIC DNA]</scope>
    <source>
        <strain evidence="2">DSM 17065 / CIP 109153 / LMG 22923 / VCD115</strain>
        <plasmid evidence="2">pDeide2</plasmid>
    </source>
</reference>
<sequence length="100" mass="10699">MLGTLTVTEAGTFAVQAVFEATTAFAAYRPLFDEDAALAAQVADDPDPALLSRAEALLERILALGLMLRSARGTGYRDFLLSIEGNQAGFRPLTPEEEPL</sequence>
<dbReference type="AlphaFoldDB" id="C1D381"/>
<evidence type="ECO:0000313" key="2">
    <source>
        <dbReference type="Proteomes" id="UP000002208"/>
    </source>
</evidence>
<protein>
    <submittedName>
        <fullName evidence="1">Uncharacterized protein</fullName>
    </submittedName>
</protein>
<accession>C1D381</accession>
<proteinExistence type="predicted"/>
<evidence type="ECO:0000313" key="1">
    <source>
        <dbReference type="EMBL" id="ACO47870.1"/>
    </source>
</evidence>
<dbReference type="OrthoDB" id="70372at2"/>
<dbReference type="KEGG" id="ddr:Deide_2p02000"/>
<dbReference type="EMBL" id="CP001116">
    <property type="protein sequence ID" value="ACO47870.1"/>
    <property type="molecule type" value="Genomic_DNA"/>
</dbReference>